<protein>
    <submittedName>
        <fullName evidence="1">Uncharacterized protein</fullName>
    </submittedName>
</protein>
<accession>A0A154PLA2</accession>
<name>A0A154PLA2_DUFNO</name>
<evidence type="ECO:0000313" key="2">
    <source>
        <dbReference type="Proteomes" id="UP000076502"/>
    </source>
</evidence>
<organism evidence="1 2">
    <name type="scientific">Dufourea novaeangliae</name>
    <name type="common">Sweat bee</name>
    <dbReference type="NCBI Taxonomy" id="178035"/>
    <lineage>
        <taxon>Eukaryota</taxon>
        <taxon>Metazoa</taxon>
        <taxon>Ecdysozoa</taxon>
        <taxon>Arthropoda</taxon>
        <taxon>Hexapoda</taxon>
        <taxon>Insecta</taxon>
        <taxon>Pterygota</taxon>
        <taxon>Neoptera</taxon>
        <taxon>Endopterygota</taxon>
        <taxon>Hymenoptera</taxon>
        <taxon>Apocrita</taxon>
        <taxon>Aculeata</taxon>
        <taxon>Apoidea</taxon>
        <taxon>Anthophila</taxon>
        <taxon>Halictidae</taxon>
        <taxon>Rophitinae</taxon>
        <taxon>Dufourea</taxon>
    </lineage>
</organism>
<dbReference type="EMBL" id="KQ434960">
    <property type="protein sequence ID" value="KZC12636.1"/>
    <property type="molecule type" value="Genomic_DNA"/>
</dbReference>
<dbReference type="Proteomes" id="UP000076502">
    <property type="component" value="Unassembled WGS sequence"/>
</dbReference>
<evidence type="ECO:0000313" key="1">
    <source>
        <dbReference type="EMBL" id="KZC12636.1"/>
    </source>
</evidence>
<proteinExistence type="predicted"/>
<sequence>MSFRQTSHCKFFNLVVTRSSSSSLDGHVPARLGLGEDQTTQHLCIKIYRRR</sequence>
<reference evidence="1 2" key="1">
    <citation type="submission" date="2015-07" db="EMBL/GenBank/DDBJ databases">
        <title>The genome of Dufourea novaeangliae.</title>
        <authorList>
            <person name="Pan H."/>
            <person name="Kapheim K."/>
        </authorList>
    </citation>
    <scope>NUCLEOTIDE SEQUENCE [LARGE SCALE GENOMIC DNA]</scope>
    <source>
        <strain evidence="1">0120121106</strain>
        <tissue evidence="1">Whole body</tissue>
    </source>
</reference>
<gene>
    <name evidence="1" type="ORF">WN55_04102</name>
</gene>
<dbReference type="AlphaFoldDB" id="A0A154PLA2"/>
<keyword evidence="2" id="KW-1185">Reference proteome</keyword>